<accession>A0A1I4UUE4</accession>
<dbReference type="Proteomes" id="UP000199611">
    <property type="component" value="Unassembled WGS sequence"/>
</dbReference>
<feature type="non-terminal residue" evidence="1">
    <location>
        <position position="87"/>
    </location>
</feature>
<dbReference type="Gene3D" id="3.90.20.10">
    <property type="match status" value="1"/>
</dbReference>
<organism evidence="1 2">
    <name type="scientific">Thermodesulforhabdus norvegica</name>
    <dbReference type="NCBI Taxonomy" id="39841"/>
    <lineage>
        <taxon>Bacteria</taxon>
        <taxon>Pseudomonadati</taxon>
        <taxon>Thermodesulfobacteriota</taxon>
        <taxon>Syntrophobacteria</taxon>
        <taxon>Syntrophobacterales</taxon>
        <taxon>Thermodesulforhabdaceae</taxon>
        <taxon>Thermodesulforhabdus</taxon>
    </lineage>
</organism>
<name>A0A1I4UUE4_9BACT</name>
<protein>
    <submittedName>
        <fullName evidence="1">Uncharacterized protein</fullName>
    </submittedName>
</protein>
<evidence type="ECO:0000313" key="2">
    <source>
        <dbReference type="Proteomes" id="UP000199611"/>
    </source>
</evidence>
<keyword evidence="2" id="KW-1185">Reference proteome</keyword>
<gene>
    <name evidence="1" type="ORF">SAMN05660836_01965</name>
</gene>
<dbReference type="AlphaFoldDB" id="A0A1I4UUE4"/>
<dbReference type="EMBL" id="FOUU01000007">
    <property type="protein sequence ID" value="SFM92561.1"/>
    <property type="molecule type" value="Genomic_DNA"/>
</dbReference>
<reference evidence="1 2" key="1">
    <citation type="submission" date="2016-10" db="EMBL/GenBank/DDBJ databases">
        <authorList>
            <person name="de Groot N.N."/>
        </authorList>
    </citation>
    <scope>NUCLEOTIDE SEQUENCE [LARGE SCALE GENOMIC DNA]</scope>
    <source>
        <strain evidence="1 2">DSM 9990</strain>
    </source>
</reference>
<proteinExistence type="predicted"/>
<sequence length="87" mass="10349">MTGKKENVIVVIGIFLTFLFSTAFAGNEGFTQEDRERLIRLETTLQVFMEQVDKRFQQVDARFAELREDVNKRFEQVDRRFEQVDAR</sequence>
<evidence type="ECO:0000313" key="1">
    <source>
        <dbReference type="EMBL" id="SFM92561.1"/>
    </source>
</evidence>